<evidence type="ECO:0000256" key="5">
    <source>
        <dbReference type="ARBA" id="ARBA00023136"/>
    </source>
</evidence>
<keyword evidence="6" id="KW-0998">Cell outer membrane</keyword>
<dbReference type="InterPro" id="IPR011250">
    <property type="entry name" value="OMP/PagP_B-barrel"/>
</dbReference>
<name>A0A2H9U7V5_9GAMM</name>
<keyword evidence="7" id="KW-0012">Acyltransferase</keyword>
<evidence type="ECO:0000256" key="4">
    <source>
        <dbReference type="ARBA" id="ARBA00022729"/>
    </source>
</evidence>
<dbReference type="OrthoDB" id="5587755at2"/>
<comment type="similarity">
    <text evidence="2">Belongs to the lipid A palmitoyltransferase family.</text>
</comment>
<evidence type="ECO:0000313" key="10">
    <source>
        <dbReference type="Proteomes" id="UP000235861"/>
    </source>
</evidence>
<accession>A0A2H9U7V5</accession>
<dbReference type="Gene3D" id="2.40.160.20">
    <property type="match status" value="1"/>
</dbReference>
<dbReference type="SUPFAM" id="SSF56925">
    <property type="entry name" value="OMPA-like"/>
    <property type="match status" value="1"/>
</dbReference>
<evidence type="ECO:0000313" key="9">
    <source>
        <dbReference type="EMBL" id="PJG60126.1"/>
    </source>
</evidence>
<dbReference type="EMBL" id="PGGC01000030">
    <property type="protein sequence ID" value="PJG60126.1"/>
    <property type="molecule type" value="Genomic_DNA"/>
</dbReference>
<organism evidence="9 10">
    <name type="scientific">Aeromonas cavernicola</name>
    <dbReference type="NCBI Taxonomy" id="1006623"/>
    <lineage>
        <taxon>Bacteria</taxon>
        <taxon>Pseudomonadati</taxon>
        <taxon>Pseudomonadota</taxon>
        <taxon>Gammaproteobacteria</taxon>
        <taxon>Aeromonadales</taxon>
        <taxon>Aeromonadaceae</taxon>
        <taxon>Aeromonas</taxon>
    </lineage>
</organism>
<gene>
    <name evidence="9" type="ORF">CUC53_03615</name>
</gene>
<evidence type="ECO:0000256" key="6">
    <source>
        <dbReference type="ARBA" id="ARBA00023237"/>
    </source>
</evidence>
<keyword evidence="10" id="KW-1185">Reference proteome</keyword>
<protein>
    <recommendedName>
        <fullName evidence="11">Outer membrane protein beta-barrel domain-containing protein</fullName>
    </recommendedName>
</protein>
<comment type="subcellular location">
    <subcellularLocation>
        <location evidence="1">Cell outer membrane</location>
    </subcellularLocation>
</comment>
<evidence type="ECO:0008006" key="11">
    <source>
        <dbReference type="Google" id="ProtNLM"/>
    </source>
</evidence>
<keyword evidence="3" id="KW-0808">Transferase</keyword>
<keyword evidence="4 8" id="KW-0732">Signal</keyword>
<evidence type="ECO:0000256" key="1">
    <source>
        <dbReference type="ARBA" id="ARBA00004442"/>
    </source>
</evidence>
<dbReference type="AlphaFoldDB" id="A0A2H9U7V5"/>
<feature type="chain" id="PRO_5014142847" description="Outer membrane protein beta-barrel domain-containing protein" evidence="8">
    <location>
        <begin position="22"/>
        <end position="167"/>
    </location>
</feature>
<evidence type="ECO:0000256" key="8">
    <source>
        <dbReference type="SAM" id="SignalP"/>
    </source>
</evidence>
<evidence type="ECO:0000256" key="3">
    <source>
        <dbReference type="ARBA" id="ARBA00022679"/>
    </source>
</evidence>
<proteinExistence type="inferred from homology"/>
<feature type="signal peptide" evidence="8">
    <location>
        <begin position="1"/>
        <end position="21"/>
    </location>
</feature>
<dbReference type="GO" id="GO:0009279">
    <property type="term" value="C:cell outer membrane"/>
    <property type="evidence" value="ECO:0007669"/>
    <property type="project" value="UniProtKB-SubCell"/>
</dbReference>
<dbReference type="RefSeq" id="WP_100292883.1">
    <property type="nucleotide sequence ID" value="NZ_PGGC01000030.1"/>
</dbReference>
<keyword evidence="5" id="KW-0472">Membrane</keyword>
<evidence type="ECO:0000256" key="7">
    <source>
        <dbReference type="ARBA" id="ARBA00023315"/>
    </source>
</evidence>
<dbReference type="Pfam" id="PF07017">
    <property type="entry name" value="PagP"/>
    <property type="match status" value="1"/>
</dbReference>
<evidence type="ECO:0000256" key="2">
    <source>
        <dbReference type="ARBA" id="ARBA00006368"/>
    </source>
</evidence>
<dbReference type="GO" id="GO:0016746">
    <property type="term" value="F:acyltransferase activity"/>
    <property type="evidence" value="ECO:0007669"/>
    <property type="project" value="UniProtKB-KW"/>
</dbReference>
<dbReference type="InterPro" id="IPR009746">
    <property type="entry name" value="LipidA_acyl_PagP"/>
</dbReference>
<dbReference type="Proteomes" id="UP000235861">
    <property type="component" value="Unassembled WGS sequence"/>
</dbReference>
<sequence length="167" mass="17960">MFVKQGVLVTLLLASSSTIYAADEWSVLIHGATIHSDCKKGKGKKSKTCDFNNFNPGLGLSWAFGGDKDTGKVSLLGGTYKDSHKKMAVYGGMSYRKEWYITSHTFAGLGVQAGYLDGSGARGLAILPMATIGYKSLALEIGYAPNVKFVPGRNHVAVTTFSLRWTL</sequence>
<reference evidence="9 10" key="1">
    <citation type="submission" date="2017-11" db="EMBL/GenBank/DDBJ databases">
        <title>Draft genome sequence of environmental isolate Aeromonas cavernicola sp. nov. MDC 2508.</title>
        <authorList>
            <person name="Colston S.M."/>
            <person name="Navarro A."/>
            <person name="Martinez-Murcia A.J."/>
            <person name="Graf J."/>
        </authorList>
    </citation>
    <scope>NUCLEOTIDE SEQUENCE [LARGE SCALE GENOMIC DNA]</scope>
    <source>
        <strain evidence="9 10">MDC 2508</strain>
    </source>
</reference>
<comment type="caution">
    <text evidence="9">The sequence shown here is derived from an EMBL/GenBank/DDBJ whole genome shotgun (WGS) entry which is preliminary data.</text>
</comment>